<evidence type="ECO:0000256" key="1">
    <source>
        <dbReference type="SAM" id="SignalP"/>
    </source>
</evidence>
<protein>
    <submittedName>
        <fullName evidence="3">SGNH hydrolase</fullName>
    </submittedName>
</protein>
<dbReference type="EMBL" id="KZ678130">
    <property type="protein sequence ID" value="PSN72673.1"/>
    <property type="molecule type" value="Genomic_DNA"/>
</dbReference>
<reference evidence="3 4" key="1">
    <citation type="journal article" date="2018" name="Front. Microbiol.">
        <title>Genome-Wide Analysis of Corynespora cassiicola Leaf Fall Disease Putative Effectors.</title>
        <authorList>
            <person name="Lopez D."/>
            <person name="Ribeiro S."/>
            <person name="Label P."/>
            <person name="Fumanal B."/>
            <person name="Venisse J.S."/>
            <person name="Kohler A."/>
            <person name="de Oliveira R.R."/>
            <person name="Labutti K."/>
            <person name="Lipzen A."/>
            <person name="Lail K."/>
            <person name="Bauer D."/>
            <person name="Ohm R.A."/>
            <person name="Barry K.W."/>
            <person name="Spatafora J."/>
            <person name="Grigoriev I.V."/>
            <person name="Martin F.M."/>
            <person name="Pujade-Renaud V."/>
        </authorList>
    </citation>
    <scope>NUCLEOTIDE SEQUENCE [LARGE SCALE GENOMIC DNA]</scope>
    <source>
        <strain evidence="3 4">Philippines</strain>
    </source>
</reference>
<dbReference type="Pfam" id="PF13472">
    <property type="entry name" value="Lipase_GDSL_2"/>
    <property type="match status" value="1"/>
</dbReference>
<dbReference type="CDD" id="cd01821">
    <property type="entry name" value="Rhamnogalacturan_acetylesterase_like"/>
    <property type="match status" value="1"/>
</dbReference>
<feature type="signal peptide" evidence="1">
    <location>
        <begin position="1"/>
        <end position="20"/>
    </location>
</feature>
<keyword evidence="3" id="KW-0378">Hydrolase</keyword>
<dbReference type="InterPro" id="IPR036514">
    <property type="entry name" value="SGNH_hydro_sf"/>
</dbReference>
<feature type="chain" id="PRO_5015531125" evidence="1">
    <location>
        <begin position="21"/>
        <end position="243"/>
    </location>
</feature>
<evidence type="ECO:0000313" key="3">
    <source>
        <dbReference type="EMBL" id="PSN72673.1"/>
    </source>
</evidence>
<proteinExistence type="predicted"/>
<dbReference type="SUPFAM" id="SSF52266">
    <property type="entry name" value="SGNH hydrolase"/>
    <property type="match status" value="1"/>
</dbReference>
<dbReference type="PANTHER" id="PTHR43695:SF2">
    <property type="entry name" value="PUTATIVE (AFU_ORTHOLOGUE AFUA_2G17250)-RELATED"/>
    <property type="match status" value="1"/>
</dbReference>
<evidence type="ECO:0000313" key="4">
    <source>
        <dbReference type="Proteomes" id="UP000240883"/>
    </source>
</evidence>
<dbReference type="OrthoDB" id="5041285at2759"/>
<dbReference type="STRING" id="1448308.A0A2T2P508"/>
<name>A0A2T2P508_CORCC</name>
<keyword evidence="1" id="KW-0732">Signal</keyword>
<dbReference type="Proteomes" id="UP000240883">
    <property type="component" value="Unassembled WGS sequence"/>
</dbReference>
<organism evidence="3 4">
    <name type="scientific">Corynespora cassiicola Philippines</name>
    <dbReference type="NCBI Taxonomy" id="1448308"/>
    <lineage>
        <taxon>Eukaryota</taxon>
        <taxon>Fungi</taxon>
        <taxon>Dikarya</taxon>
        <taxon>Ascomycota</taxon>
        <taxon>Pezizomycotina</taxon>
        <taxon>Dothideomycetes</taxon>
        <taxon>Pleosporomycetidae</taxon>
        <taxon>Pleosporales</taxon>
        <taxon>Corynesporascaceae</taxon>
        <taxon>Corynespora</taxon>
    </lineage>
</organism>
<gene>
    <name evidence="3" type="ORF">BS50DRAFT_545396</name>
</gene>
<dbReference type="InterPro" id="IPR037459">
    <property type="entry name" value="RhgT-like"/>
</dbReference>
<dbReference type="PANTHER" id="PTHR43695">
    <property type="entry name" value="PUTATIVE (AFU_ORTHOLOGUE AFUA_2G17250)-RELATED"/>
    <property type="match status" value="1"/>
</dbReference>
<accession>A0A2T2P508</accession>
<dbReference type="InterPro" id="IPR013830">
    <property type="entry name" value="SGNH_hydro"/>
</dbReference>
<dbReference type="GO" id="GO:0016787">
    <property type="term" value="F:hydrolase activity"/>
    <property type="evidence" value="ECO:0007669"/>
    <property type="project" value="UniProtKB-KW"/>
</dbReference>
<sequence length="243" mass="25910">MRFGLFPLLPLALAGPVSRAAKPVYWLLAGDSTTAPDGGWGDAFLSTTVASGSSGHNYGHSGATTASFRAGGDWANVISDIGTNKGEYDVFVTIQFGHNDQKETSGVSLAQYRTNLAKFASEVKSAGGTPILVTPLTRRTFSGGKVVQNLEEQRTTTITVAQENSLKWIDLNLASTNYVNAIGQAGADSYNYASGDRTHLNTWGGVVFSRIVSDLIVEKYPEFVSFTKKNETLSKTIKSGTLA</sequence>
<dbReference type="Gene3D" id="3.40.50.1110">
    <property type="entry name" value="SGNH hydrolase"/>
    <property type="match status" value="1"/>
</dbReference>
<keyword evidence="4" id="KW-1185">Reference proteome</keyword>
<evidence type="ECO:0000259" key="2">
    <source>
        <dbReference type="Pfam" id="PF13472"/>
    </source>
</evidence>
<dbReference type="AlphaFoldDB" id="A0A2T2P508"/>
<feature type="domain" description="SGNH hydrolase-type esterase" evidence="2">
    <location>
        <begin position="30"/>
        <end position="204"/>
    </location>
</feature>